<sequence>MPSLFLFIFHKTFSSYILESDFSDDNEQAICKNEGLKSFPCKKTRRYRPRKCVEMVDGLAPKRNMTRLIMNYADLDDIYFDGSDLIDETITAFTRLLRDESKMKLWNDFIEMDEKGQEKMIEKIEKELSQTKASEKPCSSKKATQGHKQNSINFAEECFKRLDRKIRNCLLNRRSIRFDYLSQIETDLRAFFEHCSTGVFCEQIACRIKRFYMHAVSQFLRLKSQTLNDVDSKNVVQVENDKNEFSPPEVFLLAILKRKRQKGRKGSDDWVEDDEVQYSDWTIVQNMDLAEAISGDEEGEEVQKSIDRDHEEEEEAEKSIGSGEEELQKSACEVGEGEFANTGDEDDNEEPIETISENQEDNEGEDQDPQNEMDELCQKDTEEESRQEGDGEENLGQSVGEEGEEQQKEGGGGSQQSNEENEEIQNEVSGELLGQTIDGNEDELQQEENSEETLEPSRQSIDANEDELQQVETAEESQKSIHSENEEEQPKEGEEDDEHQKDDNDNEEEHPKVGEENEEHQKDGDDEEPQNEGEDEEGSVSGDEQKDGDVTTLMQNIFGDDMSDDDDEKANDGGQGSSGAKGFGSDDEPKLLRVEQDEEEDEFVFNNYFTKWFFFFRDTHGRRWDFDIMLDKKKLDRRRRRRRDGSIDLMADADDQIRELIDAMNEAANDDRTANIDRRPAVKKRKMLSLVKNALVKVDLFEAMLENGMVSAISEWLAPLPDKSLPALEIRCTFLKILERWPNLEQGILKQSGLGKAVMYLYKHPKETKENKLIAAKLIREWSRPIFQLDSDFRSLSKEERVQRDYSQMPLAKRKRLSVDEDNSGQIFSSKKLQKEKDDGPKRPGDPGFIMRARVPKLSTKDYVVRPQPQIESQFRGETKNKQASRFVRAQREFRQTNKTGLVKRAVGVSISGKNL</sequence>
<proteinExistence type="predicted"/>
<reference evidence="1" key="1">
    <citation type="submission" date="2023-11" db="EMBL/GenBank/DDBJ databases">
        <authorList>
            <person name="Poullet M."/>
        </authorList>
    </citation>
    <scope>NUCLEOTIDE SEQUENCE</scope>
    <source>
        <strain evidence="1">E1834</strain>
    </source>
</reference>
<protein>
    <submittedName>
        <fullName evidence="1">Uncharacterized protein</fullName>
    </submittedName>
</protein>
<comment type="caution">
    <text evidence="1">The sequence shown here is derived from an EMBL/GenBank/DDBJ whole genome shotgun (WGS) entry which is preliminary data.</text>
</comment>
<organism evidence="1 2">
    <name type="scientific">Meloidogyne enterolobii</name>
    <name type="common">Root-knot nematode worm</name>
    <name type="synonym">Meloidogyne mayaguensis</name>
    <dbReference type="NCBI Taxonomy" id="390850"/>
    <lineage>
        <taxon>Eukaryota</taxon>
        <taxon>Metazoa</taxon>
        <taxon>Ecdysozoa</taxon>
        <taxon>Nematoda</taxon>
        <taxon>Chromadorea</taxon>
        <taxon>Rhabditida</taxon>
        <taxon>Tylenchina</taxon>
        <taxon>Tylenchomorpha</taxon>
        <taxon>Tylenchoidea</taxon>
        <taxon>Meloidogynidae</taxon>
        <taxon>Meloidogyninae</taxon>
        <taxon>Meloidogyne</taxon>
    </lineage>
</organism>
<evidence type="ECO:0000313" key="2">
    <source>
        <dbReference type="Proteomes" id="UP001497535"/>
    </source>
</evidence>
<dbReference type="Proteomes" id="UP001497535">
    <property type="component" value="Unassembled WGS sequence"/>
</dbReference>
<accession>A0ACB1B1A3</accession>
<evidence type="ECO:0000313" key="1">
    <source>
        <dbReference type="EMBL" id="CAK5111477.1"/>
    </source>
</evidence>
<dbReference type="EMBL" id="CAVMJV010000139">
    <property type="protein sequence ID" value="CAK5111477.1"/>
    <property type="molecule type" value="Genomic_DNA"/>
</dbReference>
<gene>
    <name evidence="1" type="ORF">MENTE1834_LOCUS44674</name>
</gene>
<name>A0ACB1B1A3_MELEN</name>
<keyword evidence="2" id="KW-1185">Reference proteome</keyword>